<organism evidence="1 2">
    <name type="scientific">Bythopirellula goksoeyrii</name>
    <dbReference type="NCBI Taxonomy" id="1400387"/>
    <lineage>
        <taxon>Bacteria</taxon>
        <taxon>Pseudomonadati</taxon>
        <taxon>Planctomycetota</taxon>
        <taxon>Planctomycetia</taxon>
        <taxon>Pirellulales</taxon>
        <taxon>Lacipirellulaceae</taxon>
        <taxon>Bythopirellula</taxon>
    </lineage>
</organism>
<proteinExistence type="predicted"/>
<protein>
    <submittedName>
        <fullName evidence="1">Uncharacterized protein</fullName>
    </submittedName>
</protein>
<dbReference type="EMBL" id="CP042913">
    <property type="protein sequence ID" value="QEG33201.1"/>
    <property type="molecule type" value="Genomic_DNA"/>
</dbReference>
<gene>
    <name evidence="1" type="ORF">Pr1d_04620</name>
</gene>
<dbReference type="AlphaFoldDB" id="A0A5B9QFT7"/>
<keyword evidence="2" id="KW-1185">Reference proteome</keyword>
<evidence type="ECO:0000313" key="2">
    <source>
        <dbReference type="Proteomes" id="UP000323917"/>
    </source>
</evidence>
<name>A0A5B9QFT7_9BACT</name>
<evidence type="ECO:0000313" key="1">
    <source>
        <dbReference type="EMBL" id="QEG33201.1"/>
    </source>
</evidence>
<sequence>MLALSVSASGLPIKFTTGVRVVPDVLPHQDLVAPEPSVESAVIDEMD</sequence>
<reference evidence="1 2" key="1">
    <citation type="submission" date="2019-08" db="EMBL/GenBank/DDBJ databases">
        <title>Deep-cultivation of Planctomycetes and their phenomic and genomic characterization uncovers novel biology.</title>
        <authorList>
            <person name="Wiegand S."/>
            <person name="Jogler M."/>
            <person name="Boedeker C."/>
            <person name="Pinto D."/>
            <person name="Vollmers J."/>
            <person name="Rivas-Marin E."/>
            <person name="Kohn T."/>
            <person name="Peeters S.H."/>
            <person name="Heuer A."/>
            <person name="Rast P."/>
            <person name="Oberbeckmann S."/>
            <person name="Bunk B."/>
            <person name="Jeske O."/>
            <person name="Meyerdierks A."/>
            <person name="Storesund J.E."/>
            <person name="Kallscheuer N."/>
            <person name="Luecker S."/>
            <person name="Lage O.M."/>
            <person name="Pohl T."/>
            <person name="Merkel B.J."/>
            <person name="Hornburger P."/>
            <person name="Mueller R.-W."/>
            <person name="Bruemmer F."/>
            <person name="Labrenz M."/>
            <person name="Spormann A.M."/>
            <person name="Op den Camp H."/>
            <person name="Overmann J."/>
            <person name="Amann R."/>
            <person name="Jetten M.S.M."/>
            <person name="Mascher T."/>
            <person name="Medema M.H."/>
            <person name="Devos D.P."/>
            <person name="Kaster A.-K."/>
            <person name="Ovreas L."/>
            <person name="Rohde M."/>
            <person name="Galperin M.Y."/>
            <person name="Jogler C."/>
        </authorList>
    </citation>
    <scope>NUCLEOTIDE SEQUENCE [LARGE SCALE GENOMIC DNA]</scope>
    <source>
        <strain evidence="1 2">Pr1d</strain>
    </source>
</reference>
<dbReference type="Proteomes" id="UP000323917">
    <property type="component" value="Chromosome"/>
</dbReference>
<accession>A0A5B9QFT7</accession>
<dbReference type="KEGG" id="bgok:Pr1d_04620"/>